<gene>
    <name evidence="1" type="ORF">EU981_03280</name>
</gene>
<protein>
    <submittedName>
        <fullName evidence="1">Uncharacterized protein</fullName>
    </submittedName>
</protein>
<organism evidence="1 2">
    <name type="scientific">Candidatus Liberibacter ctenarytainae</name>
    <dbReference type="NCBI Taxonomy" id="2020335"/>
    <lineage>
        <taxon>Bacteria</taxon>
        <taxon>Pseudomonadati</taxon>
        <taxon>Pseudomonadota</taxon>
        <taxon>Alphaproteobacteria</taxon>
        <taxon>Hyphomicrobiales</taxon>
        <taxon>Rhizobiaceae</taxon>
        <taxon>Liberibacter</taxon>
    </lineage>
</organism>
<evidence type="ECO:0000313" key="2">
    <source>
        <dbReference type="Proteomes" id="UP000736856"/>
    </source>
</evidence>
<reference evidence="1" key="1">
    <citation type="submission" date="2019-02" db="EMBL/GenBank/DDBJ databases">
        <title>A novel Candidatus Liberibacter species associated with the New Zealand native fuchsia psyllid, Ctenarytaina fuchsiae.</title>
        <authorList>
            <person name="Thompson S.M."/>
            <person name="Jorgensen N."/>
            <person name="David C."/>
            <person name="Bulman S.R."/>
            <person name="Smith G.R."/>
        </authorList>
    </citation>
    <scope>NUCLEOTIDE SEQUENCE</scope>
    <source>
        <strain evidence="1">Oxford</strain>
    </source>
</reference>
<dbReference type="Proteomes" id="UP000736856">
    <property type="component" value="Unassembled WGS sequence"/>
</dbReference>
<evidence type="ECO:0000313" key="1">
    <source>
        <dbReference type="EMBL" id="MBL0849087.1"/>
    </source>
</evidence>
<dbReference type="AlphaFoldDB" id="A0A937DM31"/>
<proteinExistence type="predicted"/>
<name>A0A937DM31_9HYPH</name>
<accession>A0A937DM31</accession>
<dbReference type="EMBL" id="SEOL01000005">
    <property type="protein sequence ID" value="MBL0849087.1"/>
    <property type="molecule type" value="Genomic_DNA"/>
</dbReference>
<sequence>MSFADILINGIIIIRLRSVFNDISYDIANVIDCGDVLANETNPSKAELFVKKNIIERINGNIDRVSLNNEQAQYMIKHLVVSITNLSANPVTMRVKVEMTLKVQGNGIFFKTIVGEKIFTSKQSFLLQKSTALLTIPFTESGIWIRHLASKNYFDRIWRQQVGGQSIPFDSFDQQISADDDTDKGTIFARSRIRARRGFIDVFFPAISSPFLGIAPYHYHAIKHWRDGVLIYNAYKGYTTTYDRSRNMYTTIWEENPYSGIKSLLEFNLVEALKRKEPFPINLFDLKNTKNFQTKYMLMIAVTGQLSRDIYRNFIEHCSHVLSPNSNKFDEVQIFALGILPDEVTRKRLQGCVGNQSRYYEIDGETGHNSPESVAKKLAGDINLEWNKRCKITKEQ</sequence>
<comment type="caution">
    <text evidence="1">The sequence shown here is derived from an EMBL/GenBank/DDBJ whole genome shotgun (WGS) entry which is preliminary data.</text>
</comment>